<comment type="caution">
    <text evidence="1">The sequence shown here is derived from an EMBL/GenBank/DDBJ whole genome shotgun (WGS) entry which is preliminary data.</text>
</comment>
<organism evidence="1 2">
    <name type="scientific">Alkalihalobacterium chitinilyticum</name>
    <dbReference type="NCBI Taxonomy" id="2980103"/>
    <lineage>
        <taxon>Bacteria</taxon>
        <taxon>Bacillati</taxon>
        <taxon>Bacillota</taxon>
        <taxon>Bacilli</taxon>
        <taxon>Bacillales</taxon>
        <taxon>Bacillaceae</taxon>
        <taxon>Alkalihalobacterium</taxon>
    </lineage>
</organism>
<accession>A0ABT5VE80</accession>
<sequence length="102" mass="11773">MGKEAMTIQTIEIESPILAELIIHIVNGKVVDSKPTNVNVVEFTTTSLKFLSSLRFPVSENVVYRLRLKMFGTQMEVYGMILTSVQQDQSDHFYYEMNFKVY</sequence>
<evidence type="ECO:0000313" key="1">
    <source>
        <dbReference type="EMBL" id="MDE5413771.1"/>
    </source>
</evidence>
<dbReference type="Proteomes" id="UP001148125">
    <property type="component" value="Unassembled WGS sequence"/>
</dbReference>
<keyword evidence="2" id="KW-1185">Reference proteome</keyword>
<reference evidence="1" key="1">
    <citation type="submission" date="2024-05" db="EMBL/GenBank/DDBJ databases">
        <title>Alkalihalobacillus sp. strain MEB203 novel alkaliphilic bacterium from Lonar Lake, India.</title>
        <authorList>
            <person name="Joshi A."/>
            <person name="Thite S."/>
            <person name="Mengade P."/>
        </authorList>
    </citation>
    <scope>NUCLEOTIDE SEQUENCE</scope>
    <source>
        <strain evidence="1">MEB 203</strain>
    </source>
</reference>
<evidence type="ECO:0000313" key="2">
    <source>
        <dbReference type="Proteomes" id="UP001148125"/>
    </source>
</evidence>
<proteinExistence type="predicted"/>
<protein>
    <submittedName>
        <fullName evidence="1">Uncharacterized protein</fullName>
    </submittedName>
</protein>
<dbReference type="RefSeq" id="WP_275118389.1">
    <property type="nucleotide sequence ID" value="NZ_JAOTPO010000006.1"/>
</dbReference>
<dbReference type="EMBL" id="JAOTPO010000006">
    <property type="protein sequence ID" value="MDE5413771.1"/>
    <property type="molecule type" value="Genomic_DNA"/>
</dbReference>
<name>A0ABT5VE80_9BACI</name>
<gene>
    <name evidence="1" type="ORF">N7Z68_10270</name>
</gene>